<proteinExistence type="predicted"/>
<evidence type="ECO:0000313" key="3">
    <source>
        <dbReference type="Proteomes" id="UP000019151"/>
    </source>
</evidence>
<dbReference type="KEGG" id="gba:J421_5895"/>
<feature type="domain" description="Transcription regulator PadR N-terminal" evidence="1">
    <location>
        <begin position="17"/>
        <end position="89"/>
    </location>
</feature>
<gene>
    <name evidence="2" type="ORF">J421_5895</name>
</gene>
<dbReference type="InterPro" id="IPR036390">
    <property type="entry name" value="WH_DNA-bd_sf"/>
</dbReference>
<accession>W0RSY7</accession>
<dbReference type="HOGENOM" id="CLU_063440_3_3_0"/>
<dbReference type="InParanoid" id="W0RSY7"/>
<dbReference type="AlphaFoldDB" id="W0RSY7"/>
<protein>
    <submittedName>
        <fullName evidence="2">Transcriptional regulator, PadR-family</fullName>
    </submittedName>
</protein>
<dbReference type="RefSeq" id="WP_025414734.1">
    <property type="nucleotide sequence ID" value="NZ_CP007130.1"/>
</dbReference>
<dbReference type="SUPFAM" id="SSF46785">
    <property type="entry name" value="Winged helix' DNA-binding domain"/>
    <property type="match status" value="1"/>
</dbReference>
<dbReference type="eggNOG" id="COG1695">
    <property type="taxonomic scope" value="Bacteria"/>
</dbReference>
<name>W0RSY7_9BACT</name>
<evidence type="ECO:0000313" key="2">
    <source>
        <dbReference type="EMBL" id="AHG93430.1"/>
    </source>
</evidence>
<evidence type="ECO:0000259" key="1">
    <source>
        <dbReference type="Pfam" id="PF03551"/>
    </source>
</evidence>
<dbReference type="Gene3D" id="1.10.10.10">
    <property type="entry name" value="Winged helix-like DNA-binding domain superfamily/Winged helix DNA-binding domain"/>
    <property type="match status" value="1"/>
</dbReference>
<dbReference type="NCBIfam" id="TIGR03433">
    <property type="entry name" value="padR_acidobact"/>
    <property type="match status" value="1"/>
</dbReference>
<dbReference type="Proteomes" id="UP000019151">
    <property type="component" value="Plasmid 2"/>
</dbReference>
<dbReference type="PANTHER" id="PTHR33169:SF14">
    <property type="entry name" value="TRANSCRIPTIONAL REGULATOR RV3488"/>
    <property type="match status" value="1"/>
</dbReference>
<dbReference type="Pfam" id="PF03551">
    <property type="entry name" value="PadR"/>
    <property type="match status" value="1"/>
</dbReference>
<sequence length="109" mass="12280">MPDTLPFLKGTLDVLALKALAWAPMHGFELTRWIEERSGAAFVLDEAAVYQALYRMETRGLVAADWGTSEKGRRARYYRLTAAGRAHLRREAALWRRYAEVVAAILEGA</sequence>
<dbReference type="InterPro" id="IPR036388">
    <property type="entry name" value="WH-like_DNA-bd_sf"/>
</dbReference>
<geneLocation type="plasmid" evidence="2 3">
    <name>2</name>
</geneLocation>
<dbReference type="InterPro" id="IPR017799">
    <property type="entry name" value="Tscrpt_reg_PadR_acidobac-type"/>
</dbReference>
<dbReference type="InterPro" id="IPR052509">
    <property type="entry name" value="Metal_resp_DNA-bind_regulator"/>
</dbReference>
<reference evidence="2 3" key="1">
    <citation type="journal article" date="2014" name="Genome Announc.">
        <title>Genome Sequence and Methylome of Soil Bacterium Gemmatirosa kalamazoonensis KBS708T, a Member of the Rarely Cultivated Gemmatimonadetes Phylum.</title>
        <authorList>
            <person name="Debruyn J.M."/>
            <person name="Radosevich M."/>
            <person name="Wommack K.E."/>
            <person name="Polson S.W."/>
            <person name="Hauser L.J."/>
            <person name="Fawaz M.N."/>
            <person name="Korlach J."/>
            <person name="Tsai Y.C."/>
        </authorList>
    </citation>
    <scope>NUCLEOTIDE SEQUENCE [LARGE SCALE GENOMIC DNA]</scope>
    <source>
        <strain evidence="2 3">KBS708</strain>
        <plasmid evidence="3">Plasmid 2</plasmid>
    </source>
</reference>
<dbReference type="OrthoDB" id="122286at2"/>
<keyword evidence="2" id="KW-0614">Plasmid</keyword>
<dbReference type="EMBL" id="CP007130">
    <property type="protein sequence ID" value="AHG93430.1"/>
    <property type="molecule type" value="Genomic_DNA"/>
</dbReference>
<dbReference type="PANTHER" id="PTHR33169">
    <property type="entry name" value="PADR-FAMILY TRANSCRIPTIONAL REGULATOR"/>
    <property type="match status" value="1"/>
</dbReference>
<keyword evidence="3" id="KW-1185">Reference proteome</keyword>
<organism evidence="2 3">
    <name type="scientific">Gemmatirosa kalamazoonensis</name>
    <dbReference type="NCBI Taxonomy" id="861299"/>
    <lineage>
        <taxon>Bacteria</taxon>
        <taxon>Pseudomonadati</taxon>
        <taxon>Gemmatimonadota</taxon>
        <taxon>Gemmatimonadia</taxon>
        <taxon>Gemmatimonadales</taxon>
        <taxon>Gemmatimonadaceae</taxon>
        <taxon>Gemmatirosa</taxon>
    </lineage>
</organism>
<dbReference type="InterPro" id="IPR005149">
    <property type="entry name" value="Tscrpt_reg_PadR_N"/>
</dbReference>